<organism evidence="14 15">
    <name type="scientific">Bagarius yarrelli</name>
    <name type="common">Goonch</name>
    <name type="synonym">Bagrus yarrelli</name>
    <dbReference type="NCBI Taxonomy" id="175774"/>
    <lineage>
        <taxon>Eukaryota</taxon>
        <taxon>Metazoa</taxon>
        <taxon>Chordata</taxon>
        <taxon>Craniata</taxon>
        <taxon>Vertebrata</taxon>
        <taxon>Euteleostomi</taxon>
        <taxon>Actinopterygii</taxon>
        <taxon>Neopterygii</taxon>
        <taxon>Teleostei</taxon>
        <taxon>Ostariophysi</taxon>
        <taxon>Siluriformes</taxon>
        <taxon>Sisoridae</taxon>
        <taxon>Sisorinae</taxon>
        <taxon>Bagarius</taxon>
    </lineage>
</organism>
<dbReference type="InterPro" id="IPR036936">
    <property type="entry name" value="CRIB_dom_sf"/>
</dbReference>
<name>A0A556V9S3_BAGYA</name>
<dbReference type="Gene3D" id="3.90.810.10">
    <property type="entry name" value="CRIB domain"/>
    <property type="match status" value="1"/>
</dbReference>
<dbReference type="CDD" id="cd01093">
    <property type="entry name" value="CRIB_PAK_like"/>
    <property type="match status" value="1"/>
</dbReference>
<evidence type="ECO:0000313" key="14">
    <source>
        <dbReference type="EMBL" id="TTC73823.1"/>
    </source>
</evidence>
<comment type="cofactor">
    <cofactor evidence="1">
        <name>Mg(2+)</name>
        <dbReference type="ChEBI" id="CHEBI:18420"/>
    </cofactor>
</comment>
<dbReference type="OrthoDB" id="1022360at2759"/>
<evidence type="ECO:0000256" key="7">
    <source>
        <dbReference type="ARBA" id="ARBA00022777"/>
    </source>
</evidence>
<dbReference type="InterPro" id="IPR017441">
    <property type="entry name" value="Protein_kinase_ATP_BS"/>
</dbReference>
<dbReference type="SUPFAM" id="SSF56112">
    <property type="entry name" value="Protein kinase-like (PK-like)"/>
    <property type="match status" value="1"/>
</dbReference>
<dbReference type="InterPro" id="IPR051931">
    <property type="entry name" value="PAK3-like"/>
</dbReference>
<evidence type="ECO:0000313" key="15">
    <source>
        <dbReference type="Proteomes" id="UP000319801"/>
    </source>
</evidence>
<gene>
    <name evidence="14" type="ORF">Baya_14731</name>
</gene>
<keyword evidence="8 10" id="KW-0067">ATP-binding</keyword>
<dbReference type="GO" id="GO:0046872">
    <property type="term" value="F:metal ion binding"/>
    <property type="evidence" value="ECO:0007669"/>
    <property type="project" value="UniProtKB-KW"/>
</dbReference>
<dbReference type="PROSITE" id="PS50011">
    <property type="entry name" value="PROTEIN_KINASE_DOM"/>
    <property type="match status" value="1"/>
</dbReference>
<dbReference type="GO" id="GO:0005524">
    <property type="term" value="F:ATP binding"/>
    <property type="evidence" value="ECO:0007669"/>
    <property type="project" value="UniProtKB-UniRule"/>
</dbReference>
<evidence type="ECO:0000259" key="12">
    <source>
        <dbReference type="PROSITE" id="PS50011"/>
    </source>
</evidence>
<feature type="region of interest" description="Disordered" evidence="11">
    <location>
        <begin position="332"/>
        <end position="430"/>
    </location>
</feature>
<evidence type="ECO:0000256" key="9">
    <source>
        <dbReference type="ARBA" id="ARBA00022842"/>
    </source>
</evidence>
<dbReference type="Proteomes" id="UP000319801">
    <property type="component" value="Unassembled WGS sequence"/>
</dbReference>
<evidence type="ECO:0000259" key="13">
    <source>
        <dbReference type="PROSITE" id="PS50108"/>
    </source>
</evidence>
<feature type="domain" description="CRIB" evidence="13">
    <location>
        <begin position="12"/>
        <end position="25"/>
    </location>
</feature>
<keyword evidence="9" id="KW-0460">Magnesium</keyword>
<dbReference type="Pfam" id="PF00069">
    <property type="entry name" value="Pkinase"/>
    <property type="match status" value="1"/>
</dbReference>
<dbReference type="FunFam" id="1.10.510.10:FF:000768">
    <property type="entry name" value="Non-specific serine/threonine protein kinase"/>
    <property type="match status" value="1"/>
</dbReference>
<feature type="compositionally biased region" description="Polar residues" evidence="11">
    <location>
        <begin position="332"/>
        <end position="363"/>
    </location>
</feature>
<dbReference type="InterPro" id="IPR000095">
    <property type="entry name" value="CRIB_dom"/>
</dbReference>
<dbReference type="PANTHER" id="PTHR45832">
    <property type="entry name" value="SERINE/THREONINE-PROTEIN KINASE SAMKA-RELATED-RELATED"/>
    <property type="match status" value="1"/>
</dbReference>
<keyword evidence="5" id="KW-0479">Metal-binding</keyword>
<dbReference type="EC" id="2.7.11.1" evidence="2"/>
<keyword evidence="7 14" id="KW-0418">Kinase</keyword>
<proteinExistence type="predicted"/>
<evidence type="ECO:0000256" key="6">
    <source>
        <dbReference type="ARBA" id="ARBA00022741"/>
    </source>
</evidence>
<evidence type="ECO:0000256" key="8">
    <source>
        <dbReference type="ARBA" id="ARBA00022840"/>
    </source>
</evidence>
<dbReference type="InterPro" id="IPR033923">
    <property type="entry name" value="PAK_BD"/>
</dbReference>
<comment type="caution">
    <text evidence="14">The sequence shown here is derived from an EMBL/GenBank/DDBJ whole genome shotgun (WGS) entry which is preliminary data.</text>
</comment>
<dbReference type="Pfam" id="PF00786">
    <property type="entry name" value="PBD"/>
    <property type="match status" value="1"/>
</dbReference>
<reference evidence="14 15" key="1">
    <citation type="journal article" date="2019" name="Genome Biol. Evol.">
        <title>Whole-Genome Sequencing of the Giant Devil Catfish, Bagarius yarrelli.</title>
        <authorList>
            <person name="Jiang W."/>
            <person name="Lv Y."/>
            <person name="Cheng L."/>
            <person name="Yang K."/>
            <person name="Chao B."/>
            <person name="Wang X."/>
            <person name="Li Y."/>
            <person name="Pan X."/>
            <person name="You X."/>
            <person name="Zhang Y."/>
            <person name="Yang J."/>
            <person name="Li J."/>
            <person name="Zhang X."/>
            <person name="Liu S."/>
            <person name="Sun C."/>
            <person name="Yang J."/>
            <person name="Shi Q."/>
        </authorList>
    </citation>
    <scope>NUCLEOTIDE SEQUENCE [LARGE SCALE GENOMIC DNA]</scope>
    <source>
        <strain evidence="14">JWS20170419001</strain>
        <tissue evidence="14">Muscle</tissue>
    </source>
</reference>
<dbReference type="EMBL" id="VCAZ01000177">
    <property type="protein sequence ID" value="TTC73823.1"/>
    <property type="molecule type" value="Genomic_DNA"/>
</dbReference>
<dbReference type="InterPro" id="IPR000719">
    <property type="entry name" value="Prot_kinase_dom"/>
</dbReference>
<keyword evidence="6 10" id="KW-0547">Nucleotide-binding</keyword>
<dbReference type="Gene3D" id="3.30.200.20">
    <property type="entry name" value="Phosphorylase Kinase, domain 1"/>
    <property type="match status" value="1"/>
</dbReference>
<dbReference type="PROSITE" id="PS00107">
    <property type="entry name" value="PROTEIN_KINASE_ATP"/>
    <property type="match status" value="1"/>
</dbReference>
<dbReference type="SMART" id="SM00285">
    <property type="entry name" value="PBD"/>
    <property type="match status" value="1"/>
</dbReference>
<dbReference type="Gene3D" id="1.10.510.10">
    <property type="entry name" value="Transferase(Phosphotransferase) domain 1"/>
    <property type="match status" value="1"/>
</dbReference>
<accession>A0A556V9S3</accession>
<sequence length="710" mass="79853">MFRKKKKKRPEISAPKNFEHRVHTSYDAKLGIFVGLPTQWQSVIENLRRPKPMVDPSRITPVELKPKKAVSLNPSSHYSTRIIIDYNVSLFLTLSQTIVRGTIVGHGDYISAMLSDMSRLSVTSSNSLRRSSPSTRKRAQSLSHLCEVIEGDGYQYEELERTEVDADTQNHWKEQLRNIHSESGTPFMGMKKSLTLEPNGILPRAKSTYEVNVNSMEVRLPPFLPIPPPPPIPVPPRPVYVGGDVGSPNERLMIRREFPIVMSHKPGPITCFYSPTVPQGLGENGGFNADIRTAERLLVHPQNSPGRPYSSYDLKLQADTLLRPQGGFFHSVASSPLVSSTRPQRTVRSSSSYTIGLSPNISFRPSGPDPFLRHSGCPNPGLYPRQDSPSQPRPSPTGSLATYQAGTCSPTFRTQQHPSPRPPPDPPKVTHEQFKAALQMVVDKGDPRSYLENFVKIGEGSTGVVCIARERHSGRLVAVKMMDLRRQQRRELLFNEVVIMRDYQHRNVVEMFKSALVEEELWVIMELSEEQIATVCEAVLQALSYLHSQGVIHRDIKSDSILLSLDGRIKLSDFGFCAQISKDIPKRKSLVGTPYWMAPEVISKSPYGTEVDVWSMGIMVVEMVDGEPPYFSETPVVAMKRLRDELPPTIRNIQQVSPMLKDFLDRMLTRDPVERASATDLLEHPFLLQSSSSQCLVPLVEQYRKRMSRC</sequence>
<evidence type="ECO:0000256" key="2">
    <source>
        <dbReference type="ARBA" id="ARBA00012513"/>
    </source>
</evidence>
<evidence type="ECO:0000256" key="5">
    <source>
        <dbReference type="ARBA" id="ARBA00022723"/>
    </source>
</evidence>
<dbReference type="PANTHER" id="PTHR45832:SF3">
    <property type="entry name" value="NON-SPECIFIC SERINE_THREONINE PROTEIN KINASE"/>
    <property type="match status" value="1"/>
</dbReference>
<dbReference type="FunFam" id="3.30.200.20:FF:000705">
    <property type="entry name" value="Non-specific serine/threonine protein kinase"/>
    <property type="match status" value="1"/>
</dbReference>
<protein>
    <recommendedName>
        <fullName evidence="2">non-specific serine/threonine protein kinase</fullName>
        <ecNumber evidence="2">2.7.11.1</ecNumber>
    </recommendedName>
</protein>
<evidence type="ECO:0000256" key="3">
    <source>
        <dbReference type="ARBA" id="ARBA00022527"/>
    </source>
</evidence>
<keyword evidence="3" id="KW-0723">Serine/threonine-protein kinase</keyword>
<keyword evidence="4" id="KW-0808">Transferase</keyword>
<feature type="binding site" evidence="10">
    <location>
        <position position="480"/>
    </location>
    <ligand>
        <name>ATP</name>
        <dbReference type="ChEBI" id="CHEBI:30616"/>
    </ligand>
</feature>
<dbReference type="PROSITE" id="PS50108">
    <property type="entry name" value="CRIB"/>
    <property type="match status" value="1"/>
</dbReference>
<dbReference type="AlphaFoldDB" id="A0A556V9S3"/>
<feature type="compositionally biased region" description="Polar residues" evidence="11">
    <location>
        <begin position="397"/>
        <end position="417"/>
    </location>
</feature>
<evidence type="ECO:0000256" key="4">
    <source>
        <dbReference type="ARBA" id="ARBA00022679"/>
    </source>
</evidence>
<evidence type="ECO:0000256" key="11">
    <source>
        <dbReference type="SAM" id="MobiDB-lite"/>
    </source>
</evidence>
<feature type="domain" description="Protein kinase" evidence="12">
    <location>
        <begin position="451"/>
        <end position="687"/>
    </location>
</feature>
<keyword evidence="15" id="KW-1185">Reference proteome</keyword>
<evidence type="ECO:0000256" key="10">
    <source>
        <dbReference type="PROSITE-ProRule" id="PRU10141"/>
    </source>
</evidence>
<evidence type="ECO:0000256" key="1">
    <source>
        <dbReference type="ARBA" id="ARBA00001946"/>
    </source>
</evidence>
<dbReference type="GO" id="GO:0004674">
    <property type="term" value="F:protein serine/threonine kinase activity"/>
    <property type="evidence" value="ECO:0007669"/>
    <property type="project" value="UniProtKB-KW"/>
</dbReference>
<dbReference type="InterPro" id="IPR011009">
    <property type="entry name" value="Kinase-like_dom_sf"/>
</dbReference>